<evidence type="ECO:0000313" key="1">
    <source>
        <dbReference type="EMBL" id="QFJ55835.1"/>
    </source>
</evidence>
<organism evidence="1 2">
    <name type="scientific">Pseudobutyrivibrio xylanivorans</name>
    <dbReference type="NCBI Taxonomy" id="185007"/>
    <lineage>
        <taxon>Bacteria</taxon>
        <taxon>Bacillati</taxon>
        <taxon>Bacillota</taxon>
        <taxon>Clostridia</taxon>
        <taxon>Lachnospirales</taxon>
        <taxon>Lachnospiraceae</taxon>
        <taxon>Pseudobutyrivibrio</taxon>
    </lineage>
</organism>
<proteinExistence type="predicted"/>
<dbReference type="Proteomes" id="UP000327030">
    <property type="component" value="Chromosome 1"/>
</dbReference>
<reference evidence="2" key="1">
    <citation type="submission" date="2019-08" db="EMBL/GenBank/DDBJ databases">
        <title>Complete Genome Sequence of the Polysaccharide-Degrading Rumen Bacterium Pseudobutyrivibrio xylanivorans MA3014.</title>
        <authorList>
            <person name="Palevich N."/>
            <person name="Maclean P.H."/>
            <person name="Kelly W.J."/>
            <person name="Leahy S.C."/>
            <person name="Rakonjac J."/>
            <person name="Attwood G.T."/>
        </authorList>
    </citation>
    <scope>NUCLEOTIDE SEQUENCE [LARGE SCALE GENOMIC DNA]</scope>
    <source>
        <strain evidence="2">MA3014</strain>
    </source>
</reference>
<evidence type="ECO:0000313" key="2">
    <source>
        <dbReference type="Proteomes" id="UP000327030"/>
    </source>
</evidence>
<name>A0A5P6VT04_PSEXY</name>
<dbReference type="OrthoDB" id="2001834at2"/>
<dbReference type="KEGG" id="pxv:FXF36_13555"/>
<protein>
    <submittedName>
        <fullName evidence="1">Uncharacterized protein</fullName>
    </submittedName>
</protein>
<dbReference type="AlphaFoldDB" id="A0A5P6VT04"/>
<accession>A0A5P6VT04</accession>
<dbReference type="EMBL" id="CP043028">
    <property type="protein sequence ID" value="QFJ55835.1"/>
    <property type="molecule type" value="Genomic_DNA"/>
</dbReference>
<gene>
    <name evidence="1" type="ORF">FXF36_13555</name>
</gene>
<sequence>MINITDDEKKVLSGITFHTEEIENGNLCDTDIALLYEMRLVDNYLKDKYPTFTFEITGCEPKDGTVRTYDEWYYTVEGINRDSAFIAMADGDDADLKIKDDFYGEVIREDIKKELEKILESAGIPVIDVNVSFWEYLGNEFDGELSPINVLHGKLPTGNDFKIFLDDTKLSDKDYKKVVADIKNCLKTEGVHGDIYIVVLKNAEADYARDRLFSDSFIIE</sequence>
<dbReference type="RefSeq" id="WP_151624972.1">
    <property type="nucleotide sequence ID" value="NZ_CP043028.1"/>
</dbReference>